<keyword evidence="1" id="KW-1133">Transmembrane helix</keyword>
<feature type="transmembrane region" description="Helical" evidence="1">
    <location>
        <begin position="20"/>
        <end position="42"/>
    </location>
</feature>
<accession>A0A9X2LC95</accession>
<keyword evidence="3" id="KW-1185">Reference proteome</keyword>
<evidence type="ECO:0000313" key="3">
    <source>
        <dbReference type="Proteomes" id="UP001142374"/>
    </source>
</evidence>
<dbReference type="AlphaFoldDB" id="A0A9X2LC95"/>
<dbReference type="EMBL" id="JANIID010000001">
    <property type="protein sequence ID" value="MCQ8768386.1"/>
    <property type="molecule type" value="Genomic_DNA"/>
</dbReference>
<feature type="transmembrane region" description="Helical" evidence="1">
    <location>
        <begin position="54"/>
        <end position="78"/>
    </location>
</feature>
<keyword evidence="1" id="KW-0812">Transmembrane</keyword>
<dbReference type="Proteomes" id="UP001142374">
    <property type="component" value="Unassembled WGS sequence"/>
</dbReference>
<gene>
    <name evidence="2" type="ORF">NQU55_01120</name>
</gene>
<dbReference type="RefSeq" id="WP_168093945.1">
    <property type="nucleotide sequence ID" value="NZ_JAATER010000192.1"/>
</dbReference>
<evidence type="ECO:0000256" key="1">
    <source>
        <dbReference type="SAM" id="Phobius"/>
    </source>
</evidence>
<sequence length="114" mass="11460">MTDAHEGPADARAENRAPYVTAMLVLTLLFLTPGIGLWVLELRSAGHHGTGTACARLGAAIVGAPAAGALLGGALAVARRRHGGPAAATGAFLGAIGLCAYGVRVFSETFQLLP</sequence>
<name>A0A9X2LC95_9ACTN</name>
<evidence type="ECO:0000313" key="2">
    <source>
        <dbReference type="EMBL" id="MCQ8768386.1"/>
    </source>
</evidence>
<organism evidence="2 3">
    <name type="scientific">Streptomyces telluris</name>
    <dbReference type="NCBI Taxonomy" id="2720021"/>
    <lineage>
        <taxon>Bacteria</taxon>
        <taxon>Bacillati</taxon>
        <taxon>Actinomycetota</taxon>
        <taxon>Actinomycetes</taxon>
        <taxon>Kitasatosporales</taxon>
        <taxon>Streptomycetaceae</taxon>
        <taxon>Streptomyces</taxon>
    </lineage>
</organism>
<keyword evidence="1" id="KW-0472">Membrane</keyword>
<protein>
    <submittedName>
        <fullName evidence="2">Uncharacterized protein</fullName>
    </submittedName>
</protein>
<proteinExistence type="predicted"/>
<reference evidence="2" key="1">
    <citation type="submission" date="2022-06" db="EMBL/GenBank/DDBJ databases">
        <title>WGS of actinobacteria.</title>
        <authorList>
            <person name="Thawai C."/>
        </authorList>
    </citation>
    <scope>NUCLEOTIDE SEQUENCE</scope>
    <source>
        <strain evidence="2">AA8</strain>
    </source>
</reference>
<comment type="caution">
    <text evidence="2">The sequence shown here is derived from an EMBL/GenBank/DDBJ whole genome shotgun (WGS) entry which is preliminary data.</text>
</comment>
<feature type="transmembrane region" description="Helical" evidence="1">
    <location>
        <begin position="84"/>
        <end position="103"/>
    </location>
</feature>